<reference evidence="3 4" key="1">
    <citation type="submission" date="2021-05" db="EMBL/GenBank/DDBJ databases">
        <title>Genome Assembly of Synthetic Allotetraploid Brassica napus Reveals Homoeologous Exchanges between Subgenomes.</title>
        <authorList>
            <person name="Davis J.T."/>
        </authorList>
    </citation>
    <scope>NUCLEOTIDE SEQUENCE [LARGE SCALE GENOMIC DNA]</scope>
    <source>
        <strain evidence="4">cv. Da-Ae</strain>
        <tissue evidence="3">Seedling</tissue>
    </source>
</reference>
<dbReference type="PANTHER" id="PTHR31111:SF79">
    <property type="entry name" value="F-BOX DOMAIN-CONTAINING PROTEIN"/>
    <property type="match status" value="1"/>
</dbReference>
<accession>A0ABQ8A251</accession>
<dbReference type="PANTHER" id="PTHR31111">
    <property type="entry name" value="BNAA05G37150D PROTEIN-RELATED"/>
    <property type="match status" value="1"/>
</dbReference>
<dbReference type="Pfam" id="PF00646">
    <property type="entry name" value="F-box"/>
    <property type="match status" value="2"/>
</dbReference>
<dbReference type="SMART" id="SM00256">
    <property type="entry name" value="FBOX"/>
    <property type="match status" value="2"/>
</dbReference>
<evidence type="ECO:0000313" key="4">
    <source>
        <dbReference type="Proteomes" id="UP000824890"/>
    </source>
</evidence>
<dbReference type="InterPro" id="IPR001810">
    <property type="entry name" value="F-box_dom"/>
</dbReference>
<dbReference type="SUPFAM" id="SSF81383">
    <property type="entry name" value="F-box domain"/>
    <property type="match status" value="2"/>
</dbReference>
<dbReference type="Gene3D" id="1.20.1280.50">
    <property type="match status" value="2"/>
</dbReference>
<dbReference type="Pfam" id="PF08268">
    <property type="entry name" value="FBA_3"/>
    <property type="match status" value="3"/>
</dbReference>
<dbReference type="InterPro" id="IPR017451">
    <property type="entry name" value="F-box-assoc_interact_dom"/>
</dbReference>
<feature type="region of interest" description="Disordered" evidence="1">
    <location>
        <begin position="1"/>
        <end position="21"/>
    </location>
</feature>
<dbReference type="InterPro" id="IPR036047">
    <property type="entry name" value="F-box-like_dom_sf"/>
</dbReference>
<feature type="compositionally biased region" description="Polar residues" evidence="1">
    <location>
        <begin position="1"/>
        <end position="10"/>
    </location>
</feature>
<name>A0ABQ8A251_BRANA</name>
<organism evidence="3 4">
    <name type="scientific">Brassica napus</name>
    <name type="common">Rape</name>
    <dbReference type="NCBI Taxonomy" id="3708"/>
    <lineage>
        <taxon>Eukaryota</taxon>
        <taxon>Viridiplantae</taxon>
        <taxon>Streptophyta</taxon>
        <taxon>Embryophyta</taxon>
        <taxon>Tracheophyta</taxon>
        <taxon>Spermatophyta</taxon>
        <taxon>Magnoliopsida</taxon>
        <taxon>eudicotyledons</taxon>
        <taxon>Gunneridae</taxon>
        <taxon>Pentapetalae</taxon>
        <taxon>rosids</taxon>
        <taxon>malvids</taxon>
        <taxon>Brassicales</taxon>
        <taxon>Brassicaceae</taxon>
        <taxon>Brassiceae</taxon>
        <taxon>Brassica</taxon>
    </lineage>
</organism>
<dbReference type="InterPro" id="IPR013187">
    <property type="entry name" value="F-box-assoc_dom_typ3"/>
</dbReference>
<evidence type="ECO:0000313" key="3">
    <source>
        <dbReference type="EMBL" id="KAH0886571.1"/>
    </source>
</evidence>
<feature type="non-terminal residue" evidence="3">
    <location>
        <position position="1"/>
    </location>
</feature>
<dbReference type="NCBIfam" id="TIGR01640">
    <property type="entry name" value="F_box_assoc_1"/>
    <property type="match status" value="3"/>
</dbReference>
<feature type="domain" description="F-box" evidence="2">
    <location>
        <begin position="596"/>
        <end position="636"/>
    </location>
</feature>
<protein>
    <recommendedName>
        <fullName evidence="2">F-box domain-containing protein</fullName>
    </recommendedName>
</protein>
<comment type="caution">
    <text evidence="3">The sequence shown here is derived from an EMBL/GenBank/DDBJ whole genome shotgun (WGS) entry which is preliminary data.</text>
</comment>
<gene>
    <name evidence="3" type="ORF">HID58_062667</name>
</gene>
<sequence length="961" mass="109164">RVYKQSSPAGMTSRRRNIPEGHNTILQCHSRTCTEEYSETIPHDLIIEIVSRLPTKSVARCRCVSKLWSSLLVHPHFTETYLTRSSASPKILFACVKDSKVFFFTSPQPDDDDKASSAATYHMNFPFDHVIDIYSPMSGLVCIRDDRILKGRKSAAMVWEICNPSTGQSFILPKMKSRKWTGAKSFFGYDPTEKQFKVLSMFITKNGISNEHQVLTLEPTGKLSVRIIECSIPHYPQSPGICINGVLYYKASPNWSSEVDGIMCFDVRSETFRFVQVMEPFIRAVHPLATLINYNGKLASVMSTQSYNYIDEKSTGFVMYVVQDIEKQEWSKHNYELTRLPEYGVAMLFFAGVTVAGEIVLLPNLESRSIRRVEIQGMGGFKEVYTFVNHVQDVKLMQTLWLVPNFCSPAENERKCSSSPHLRLKILIRMLPQKTKGSVRFDFVCEISATTVLPTHGTIFSFTHNEDKEDDFYKKLFRKQHKVLAMRGPDERAGEHQFLTLEGTWNLTWRMAECGIHHSSPMRNSICAMQNGICINGVLYYTATTVESSLTKDYIIVFALIYEKYSFVKVMEPFVKALHPAANLSRTCTEEYSETIPHDLIIEIVSRLPTKSVARCRCVSKLWSSLLVHPYFTETYLTRSSASPKILFACVKDGKVSFYTSPQPDDDKASSPITATYHMNFTFDHVIDIYSPMSGLVCIRDGRILKGRKTAAMVWEICNPSTGQSVILPKMKSRKWTGATSFFGYDPTENQFKVLSMFTDNDFSSEHQVLTLSTTGKLSVRIVECGIPHCPLSDGICINGVLYYKSSTEKRVRGIMCFDVRSETFRFVKVMEPFIGAVHPQTTLVNYKGKLASVMSGWSYNFIGETCTSFVMYVVQDLEKQEWSKHNYKFAPGLIDGFFAGVTVAGELVLSPKFPSTPFYVFYCSLERKSIRRVEIQGMGGFKQVYTFVNHVEDVKLMRTV</sequence>
<proteinExistence type="predicted"/>
<evidence type="ECO:0000256" key="1">
    <source>
        <dbReference type="SAM" id="MobiDB-lite"/>
    </source>
</evidence>
<keyword evidence="4" id="KW-1185">Reference proteome</keyword>
<feature type="domain" description="F-box" evidence="2">
    <location>
        <begin position="41"/>
        <end position="81"/>
    </location>
</feature>
<evidence type="ECO:0000259" key="2">
    <source>
        <dbReference type="SMART" id="SM00256"/>
    </source>
</evidence>
<dbReference type="Proteomes" id="UP000824890">
    <property type="component" value="Unassembled WGS sequence"/>
</dbReference>
<dbReference type="CDD" id="cd22157">
    <property type="entry name" value="F-box_AtFBW1-like"/>
    <property type="match status" value="2"/>
</dbReference>
<dbReference type="EMBL" id="JAGKQM010000014">
    <property type="protein sequence ID" value="KAH0886571.1"/>
    <property type="molecule type" value="Genomic_DNA"/>
</dbReference>